<keyword evidence="3" id="KW-0255">Endonuclease</keyword>
<dbReference type="EMBL" id="VAHF01000005">
    <property type="protein sequence ID" value="TXG61110.1"/>
    <property type="molecule type" value="Genomic_DNA"/>
</dbReference>
<dbReference type="GO" id="GO:0003676">
    <property type="term" value="F:nucleic acid binding"/>
    <property type="evidence" value="ECO:0007669"/>
    <property type="project" value="InterPro"/>
</dbReference>
<evidence type="ECO:0000313" key="12">
    <source>
        <dbReference type="Proteomes" id="UP000323000"/>
    </source>
</evidence>
<keyword evidence="9" id="KW-0233">DNA recombination</keyword>
<evidence type="ECO:0000259" key="10">
    <source>
        <dbReference type="PROSITE" id="PS50994"/>
    </source>
</evidence>
<keyword evidence="4" id="KW-0378">Hydrolase</keyword>
<proteinExistence type="predicted"/>
<dbReference type="PANTHER" id="PTHR42648">
    <property type="entry name" value="TRANSPOSASE, PUTATIVE-RELATED"/>
    <property type="match status" value="1"/>
</dbReference>
<dbReference type="GO" id="GO:0016787">
    <property type="term" value="F:hydrolase activity"/>
    <property type="evidence" value="ECO:0007669"/>
    <property type="project" value="UniProtKB-KW"/>
</dbReference>
<protein>
    <recommendedName>
        <fullName evidence="10">Integrase catalytic domain-containing protein</fullName>
    </recommendedName>
</protein>
<dbReference type="InterPro" id="IPR039537">
    <property type="entry name" value="Retrotran_Ty1/copia-like"/>
</dbReference>
<reference evidence="12" key="1">
    <citation type="journal article" date="2019" name="Gigascience">
        <title>De novo genome assembly of the endangered Acer yangbiense, a plant species with extremely small populations endemic to Yunnan Province, China.</title>
        <authorList>
            <person name="Yang J."/>
            <person name="Wariss H.M."/>
            <person name="Tao L."/>
            <person name="Zhang R."/>
            <person name="Yun Q."/>
            <person name="Hollingsworth P."/>
            <person name="Dao Z."/>
            <person name="Luo G."/>
            <person name="Guo H."/>
            <person name="Ma Y."/>
            <person name="Sun W."/>
        </authorList>
    </citation>
    <scope>NUCLEOTIDE SEQUENCE [LARGE SCALE GENOMIC DNA]</scope>
    <source>
        <strain evidence="12">cv. Malutang</strain>
    </source>
</reference>
<evidence type="ECO:0000256" key="1">
    <source>
        <dbReference type="ARBA" id="ARBA00022722"/>
    </source>
</evidence>
<dbReference type="GO" id="GO:0003964">
    <property type="term" value="F:RNA-directed DNA polymerase activity"/>
    <property type="evidence" value="ECO:0007669"/>
    <property type="project" value="UniProtKB-KW"/>
</dbReference>
<keyword evidence="8" id="KW-0548">Nucleotidyltransferase</keyword>
<keyword evidence="7" id="KW-0695">RNA-directed DNA polymerase</keyword>
<feature type="domain" description="Integrase catalytic" evidence="10">
    <location>
        <begin position="14"/>
        <end position="112"/>
    </location>
</feature>
<organism evidence="11 12">
    <name type="scientific">Acer yangbiense</name>
    <dbReference type="NCBI Taxonomy" id="1000413"/>
    <lineage>
        <taxon>Eukaryota</taxon>
        <taxon>Viridiplantae</taxon>
        <taxon>Streptophyta</taxon>
        <taxon>Embryophyta</taxon>
        <taxon>Tracheophyta</taxon>
        <taxon>Spermatophyta</taxon>
        <taxon>Magnoliopsida</taxon>
        <taxon>eudicotyledons</taxon>
        <taxon>Gunneridae</taxon>
        <taxon>Pentapetalae</taxon>
        <taxon>rosids</taxon>
        <taxon>malvids</taxon>
        <taxon>Sapindales</taxon>
        <taxon>Sapindaceae</taxon>
        <taxon>Hippocastanoideae</taxon>
        <taxon>Acereae</taxon>
        <taxon>Acer</taxon>
    </lineage>
</organism>
<dbReference type="GO" id="GO:0015074">
    <property type="term" value="P:DNA integration"/>
    <property type="evidence" value="ECO:0007669"/>
    <property type="project" value="UniProtKB-KW"/>
</dbReference>
<comment type="caution">
    <text evidence="11">The sequence shown here is derived from an EMBL/GenBank/DDBJ whole genome shotgun (WGS) entry which is preliminary data.</text>
</comment>
<evidence type="ECO:0000256" key="3">
    <source>
        <dbReference type="ARBA" id="ARBA00022759"/>
    </source>
</evidence>
<dbReference type="GO" id="GO:0003887">
    <property type="term" value="F:DNA-directed DNA polymerase activity"/>
    <property type="evidence" value="ECO:0007669"/>
    <property type="project" value="UniProtKB-KW"/>
</dbReference>
<evidence type="ECO:0000313" key="11">
    <source>
        <dbReference type="EMBL" id="TXG61110.1"/>
    </source>
</evidence>
<name>A0A5C7HVY9_9ROSI</name>
<dbReference type="InterPro" id="IPR012337">
    <property type="entry name" value="RNaseH-like_sf"/>
</dbReference>
<keyword evidence="2" id="KW-0479">Metal-binding</keyword>
<evidence type="ECO:0000256" key="9">
    <source>
        <dbReference type="ARBA" id="ARBA00023172"/>
    </source>
</evidence>
<dbReference type="AlphaFoldDB" id="A0A5C7HVY9"/>
<keyword evidence="5" id="KW-0460">Magnesium</keyword>
<dbReference type="InterPro" id="IPR001584">
    <property type="entry name" value="Integrase_cat-core"/>
</dbReference>
<keyword evidence="8" id="KW-0808">Transferase</keyword>
<dbReference type="Gene3D" id="3.30.420.10">
    <property type="entry name" value="Ribonuclease H-like superfamily/Ribonuclease H"/>
    <property type="match status" value="1"/>
</dbReference>
<evidence type="ECO:0000256" key="5">
    <source>
        <dbReference type="ARBA" id="ARBA00022842"/>
    </source>
</evidence>
<evidence type="ECO:0000256" key="8">
    <source>
        <dbReference type="ARBA" id="ARBA00022932"/>
    </source>
</evidence>
<dbReference type="OrthoDB" id="1935865at2759"/>
<gene>
    <name evidence="11" type="ORF">EZV62_012473</name>
</gene>
<dbReference type="GO" id="GO:0004519">
    <property type="term" value="F:endonuclease activity"/>
    <property type="evidence" value="ECO:0007669"/>
    <property type="project" value="UniProtKB-KW"/>
</dbReference>
<dbReference type="Proteomes" id="UP000323000">
    <property type="component" value="Chromosome 5"/>
</dbReference>
<dbReference type="InterPro" id="IPR036397">
    <property type="entry name" value="RNaseH_sf"/>
</dbReference>
<accession>A0A5C7HVY9</accession>
<dbReference type="SUPFAM" id="SSF53098">
    <property type="entry name" value="Ribonuclease H-like"/>
    <property type="match status" value="1"/>
</dbReference>
<keyword evidence="12" id="KW-1185">Reference proteome</keyword>
<dbReference type="GO" id="GO:0006310">
    <property type="term" value="P:DNA recombination"/>
    <property type="evidence" value="ECO:0007669"/>
    <property type="project" value="UniProtKB-KW"/>
</dbReference>
<evidence type="ECO:0000256" key="4">
    <source>
        <dbReference type="ARBA" id="ARBA00022801"/>
    </source>
</evidence>
<keyword evidence="6" id="KW-0229">DNA integration</keyword>
<keyword evidence="1" id="KW-0540">Nuclease</keyword>
<evidence type="ECO:0000256" key="2">
    <source>
        <dbReference type="ARBA" id="ARBA00022723"/>
    </source>
</evidence>
<evidence type="ECO:0000256" key="6">
    <source>
        <dbReference type="ARBA" id="ARBA00022908"/>
    </source>
</evidence>
<dbReference type="PANTHER" id="PTHR42648:SF11">
    <property type="entry name" value="TRANSPOSON TY4-P GAG-POL POLYPROTEIN"/>
    <property type="match status" value="1"/>
</dbReference>
<keyword evidence="8" id="KW-0239">DNA-directed DNA polymerase</keyword>
<dbReference type="GO" id="GO:0046872">
    <property type="term" value="F:metal ion binding"/>
    <property type="evidence" value="ECO:0007669"/>
    <property type="project" value="UniProtKB-KW"/>
</dbReference>
<evidence type="ECO:0000256" key="7">
    <source>
        <dbReference type="ARBA" id="ARBA00022918"/>
    </source>
</evidence>
<sequence length="181" mass="21013">MEHRDSFPTGKSWRANRPLELVHSNLCSVETPSNGNLRYFITFIDDFSRKAWVYFLQQKSDACNVFKRFKANVEKQSALLEVFSERLHKKLGFDANPALDTLDVGTDLEDIVYHGRSKHSDIKFHFIQDLVKDNEIMIEYYHSEEKVANIFTKPLKVDSFLKLKKTLCIMSYGKLGLRGAM</sequence>
<dbReference type="PROSITE" id="PS50994">
    <property type="entry name" value="INTEGRASE"/>
    <property type="match status" value="1"/>
</dbReference>